<dbReference type="Proteomes" id="UP000305647">
    <property type="component" value="Unassembled WGS sequence"/>
</dbReference>
<feature type="non-terminal residue" evidence="2">
    <location>
        <position position="1"/>
    </location>
</feature>
<reference evidence="4 5" key="1">
    <citation type="submission" date="2019-03" db="EMBL/GenBank/DDBJ databases">
        <title>Sequencing 25 genomes of Wallemia mellicola.</title>
        <authorList>
            <person name="Gostincar C."/>
        </authorList>
    </citation>
    <scope>NUCLEOTIDE SEQUENCE [LARGE SCALE GENOMIC DNA]</scope>
    <source>
        <strain evidence="2 5">EXF-6152</strain>
        <strain evidence="3 4">EXF-8738</strain>
    </source>
</reference>
<accession>A0A4T0MW04</accession>
<comment type="caution">
    <text evidence="2">The sequence shown here is derived from an EMBL/GenBank/DDBJ whole genome shotgun (WGS) entry which is preliminary data.</text>
</comment>
<evidence type="ECO:0000313" key="4">
    <source>
        <dbReference type="Proteomes" id="UP000305647"/>
    </source>
</evidence>
<protein>
    <submittedName>
        <fullName evidence="2">Uncharacterized protein</fullName>
    </submittedName>
</protein>
<dbReference type="Proteomes" id="UP000310685">
    <property type="component" value="Unassembled WGS sequence"/>
</dbReference>
<organism evidence="2 5">
    <name type="scientific">Wallemia mellicola</name>
    <dbReference type="NCBI Taxonomy" id="1708541"/>
    <lineage>
        <taxon>Eukaryota</taxon>
        <taxon>Fungi</taxon>
        <taxon>Dikarya</taxon>
        <taxon>Basidiomycota</taxon>
        <taxon>Wallemiomycotina</taxon>
        <taxon>Wallemiomycetes</taxon>
        <taxon>Wallemiales</taxon>
        <taxon>Wallemiaceae</taxon>
        <taxon>Wallemia</taxon>
    </lineage>
</organism>
<gene>
    <name evidence="3" type="ORF">E3Q10_01259</name>
    <name evidence="2" type="ORF">E3Q22_01325</name>
</gene>
<sequence>YRKLLTSLPFESRLHVTNVESKGLLHIRTLCPRAALEDKDTLRNQKLHVKILKRCTTQGGFVDTSIWLSLVSNLLKTDRRKNPQEVREGALSTCAVNQSKNDTESIQS</sequence>
<evidence type="ECO:0000313" key="2">
    <source>
        <dbReference type="EMBL" id="TIB81226.1"/>
    </source>
</evidence>
<feature type="compositionally biased region" description="Polar residues" evidence="1">
    <location>
        <begin position="94"/>
        <end position="108"/>
    </location>
</feature>
<evidence type="ECO:0000313" key="5">
    <source>
        <dbReference type="Proteomes" id="UP000310685"/>
    </source>
</evidence>
<evidence type="ECO:0000313" key="3">
    <source>
        <dbReference type="EMBL" id="TIC32470.1"/>
    </source>
</evidence>
<name>A0A4T0MW04_9BASI</name>
<dbReference type="EMBL" id="SPRO01000008">
    <property type="protein sequence ID" value="TIC32470.1"/>
    <property type="molecule type" value="Genomic_DNA"/>
</dbReference>
<proteinExistence type="predicted"/>
<evidence type="ECO:0000256" key="1">
    <source>
        <dbReference type="SAM" id="MobiDB-lite"/>
    </source>
</evidence>
<dbReference type="AlphaFoldDB" id="A0A4T0MW04"/>
<feature type="region of interest" description="Disordered" evidence="1">
    <location>
        <begin position="86"/>
        <end position="108"/>
    </location>
</feature>
<dbReference type="EMBL" id="SPRC01000009">
    <property type="protein sequence ID" value="TIB81226.1"/>
    <property type="molecule type" value="Genomic_DNA"/>
</dbReference>